<reference evidence="4" key="1">
    <citation type="journal article" date="2019" name="Int. J. Syst. Evol. Microbiol.">
        <title>The Global Catalogue of Microorganisms (GCM) 10K type strain sequencing project: providing services to taxonomists for standard genome sequencing and annotation.</title>
        <authorList>
            <consortium name="The Broad Institute Genomics Platform"/>
            <consortium name="The Broad Institute Genome Sequencing Center for Infectious Disease"/>
            <person name="Wu L."/>
            <person name="Ma J."/>
        </authorList>
    </citation>
    <scope>NUCLEOTIDE SEQUENCE [LARGE SCALE GENOMIC DNA]</scope>
    <source>
        <strain evidence="4">CECT 8289</strain>
    </source>
</reference>
<evidence type="ECO:0000313" key="3">
    <source>
        <dbReference type="EMBL" id="MFC4261582.1"/>
    </source>
</evidence>
<protein>
    <submittedName>
        <fullName evidence="3">SUMF1/EgtB/PvdO family nonheme iron enzyme</fullName>
    </submittedName>
</protein>
<keyword evidence="1" id="KW-0732">Signal</keyword>
<feature type="domain" description="Sulfatase-modifying factor enzyme-like" evidence="2">
    <location>
        <begin position="207"/>
        <end position="376"/>
    </location>
</feature>
<dbReference type="EMBL" id="JBHSCZ010000001">
    <property type="protein sequence ID" value="MFC4261582.1"/>
    <property type="molecule type" value="Genomic_DNA"/>
</dbReference>
<comment type="caution">
    <text evidence="3">The sequence shown here is derived from an EMBL/GenBank/DDBJ whole genome shotgun (WGS) entry which is preliminary data.</text>
</comment>
<dbReference type="RefSeq" id="WP_379706193.1">
    <property type="nucleotide sequence ID" value="NZ_JBHSCZ010000001.1"/>
</dbReference>
<dbReference type="InterPro" id="IPR016187">
    <property type="entry name" value="CTDL_fold"/>
</dbReference>
<dbReference type="Proteomes" id="UP001595907">
    <property type="component" value="Unassembled WGS sequence"/>
</dbReference>
<sequence length="460" mass="49192">MKKLLIIMFATLVSVATFANDVLVSAISLTGQTTTGALNTHYTNVQFNIGWKNSWRTSTNESNYDGCWIFIKYRKQSTSVWLHATLNATGQTAPAGSVLKPSNDSKGAWIYRATDGIGDVTYNTAQLRWNYGADGVLDNENVEVQVYAVEMVYCPTGAFNLGNASTETSKFRDGVVDTWFPITSEAAITCGISAGNLTASGSFLNSGSIPAAYPKGYNAFWVMKYEFSEQQYVDFLNTLDQTNATNKNNIGATGLVPNMVANSPEKAARGFSPLNLLAWLDWAAMRPMTEFEFEKACRGNNNTPSPLEYAWGNTTIAQVATPTAQNTATETWATGNASYSSSIVIRCGALATATSNRISSGATFYGAMEMSGNNAEPTVYAGNAQGRSYTGLHGDGVLTATAEANTPNWPSSTNNPCVLFRGGGNGNVTFQLQVSDRSAGINDYTTPATANGGRGVRTGE</sequence>
<feature type="signal peptide" evidence="1">
    <location>
        <begin position="1"/>
        <end position="19"/>
    </location>
</feature>
<dbReference type="InterPro" id="IPR005532">
    <property type="entry name" value="SUMF_dom"/>
</dbReference>
<proteinExistence type="predicted"/>
<evidence type="ECO:0000313" key="4">
    <source>
        <dbReference type="Proteomes" id="UP001595907"/>
    </source>
</evidence>
<keyword evidence="4" id="KW-1185">Reference proteome</keyword>
<evidence type="ECO:0000256" key="1">
    <source>
        <dbReference type="SAM" id="SignalP"/>
    </source>
</evidence>
<gene>
    <name evidence="3" type="ORF">ACFOWM_01710</name>
</gene>
<name>A0ABV8QMR0_9BACT</name>
<dbReference type="Gene3D" id="3.90.1580.10">
    <property type="entry name" value="paralog of FGE (formylglycine-generating enzyme)"/>
    <property type="match status" value="1"/>
</dbReference>
<evidence type="ECO:0000259" key="2">
    <source>
        <dbReference type="Pfam" id="PF03781"/>
    </source>
</evidence>
<dbReference type="SUPFAM" id="SSF56436">
    <property type="entry name" value="C-type lectin-like"/>
    <property type="match status" value="1"/>
</dbReference>
<feature type="chain" id="PRO_5047145939" evidence="1">
    <location>
        <begin position="20"/>
        <end position="460"/>
    </location>
</feature>
<dbReference type="Pfam" id="PF03781">
    <property type="entry name" value="FGE-sulfatase"/>
    <property type="match status" value="1"/>
</dbReference>
<organism evidence="3 4">
    <name type="scientific">Ferruginibacter yonginensis</name>
    <dbReference type="NCBI Taxonomy" id="1310416"/>
    <lineage>
        <taxon>Bacteria</taxon>
        <taxon>Pseudomonadati</taxon>
        <taxon>Bacteroidota</taxon>
        <taxon>Chitinophagia</taxon>
        <taxon>Chitinophagales</taxon>
        <taxon>Chitinophagaceae</taxon>
        <taxon>Ferruginibacter</taxon>
    </lineage>
</organism>
<dbReference type="InterPro" id="IPR042095">
    <property type="entry name" value="SUMF_sf"/>
</dbReference>
<accession>A0ABV8QMR0</accession>